<gene>
    <name evidence="9" type="ORF">FC96_GL001230</name>
</gene>
<dbReference type="AlphaFoldDB" id="A0A0R1HPW7"/>
<evidence type="ECO:0000313" key="10">
    <source>
        <dbReference type="Proteomes" id="UP000050911"/>
    </source>
</evidence>
<feature type="transmembrane region" description="Helical" evidence="7">
    <location>
        <begin position="169"/>
        <end position="188"/>
    </location>
</feature>
<dbReference type="PANTHER" id="PTHR23513:SF11">
    <property type="entry name" value="STAPHYLOFERRIN A TRANSPORTER"/>
    <property type="match status" value="1"/>
</dbReference>
<feature type="transmembrane region" description="Helical" evidence="7">
    <location>
        <begin position="284"/>
        <end position="303"/>
    </location>
</feature>
<evidence type="ECO:0000313" key="9">
    <source>
        <dbReference type="EMBL" id="KRK48909.1"/>
    </source>
</evidence>
<feature type="transmembrane region" description="Helical" evidence="7">
    <location>
        <begin position="221"/>
        <end position="246"/>
    </location>
</feature>
<keyword evidence="3" id="KW-1003">Cell membrane</keyword>
<evidence type="ECO:0000256" key="4">
    <source>
        <dbReference type="ARBA" id="ARBA00022692"/>
    </source>
</evidence>
<protein>
    <submittedName>
        <fullName evidence="9">Major facilitator superfamily permease</fullName>
    </submittedName>
</protein>
<feature type="transmembrane region" description="Helical" evidence="7">
    <location>
        <begin position="369"/>
        <end position="389"/>
    </location>
</feature>
<feature type="transmembrane region" description="Helical" evidence="7">
    <location>
        <begin position="143"/>
        <end position="163"/>
    </location>
</feature>
<evidence type="ECO:0000256" key="5">
    <source>
        <dbReference type="ARBA" id="ARBA00022989"/>
    </source>
</evidence>
<dbReference type="GO" id="GO:0005886">
    <property type="term" value="C:plasma membrane"/>
    <property type="evidence" value="ECO:0007669"/>
    <property type="project" value="UniProtKB-SubCell"/>
</dbReference>
<evidence type="ECO:0000256" key="1">
    <source>
        <dbReference type="ARBA" id="ARBA00004651"/>
    </source>
</evidence>
<proteinExistence type="predicted"/>
<dbReference type="InterPro" id="IPR010290">
    <property type="entry name" value="TM_effector"/>
</dbReference>
<dbReference type="STRING" id="1302272.FC96_GL001230"/>
<feature type="transmembrane region" description="Helical" evidence="7">
    <location>
        <begin position="340"/>
        <end position="363"/>
    </location>
</feature>
<dbReference type="SUPFAM" id="SSF103473">
    <property type="entry name" value="MFS general substrate transporter"/>
    <property type="match status" value="1"/>
</dbReference>
<feature type="transmembrane region" description="Helical" evidence="7">
    <location>
        <begin position="252"/>
        <end position="272"/>
    </location>
</feature>
<dbReference type="OrthoDB" id="9763297at2"/>
<evidence type="ECO:0000256" key="7">
    <source>
        <dbReference type="SAM" id="Phobius"/>
    </source>
</evidence>
<accession>A0A0R1HPW7</accession>
<comment type="subcellular location">
    <subcellularLocation>
        <location evidence="1">Cell membrane</location>
        <topology evidence="1">Multi-pass membrane protein</topology>
    </subcellularLocation>
</comment>
<evidence type="ECO:0000256" key="3">
    <source>
        <dbReference type="ARBA" id="ARBA00022475"/>
    </source>
</evidence>
<keyword evidence="4 7" id="KW-0812">Transmembrane</keyword>
<evidence type="ECO:0000256" key="2">
    <source>
        <dbReference type="ARBA" id="ARBA00022448"/>
    </source>
</evidence>
<keyword evidence="5 7" id="KW-1133">Transmembrane helix</keyword>
<evidence type="ECO:0000256" key="6">
    <source>
        <dbReference type="ARBA" id="ARBA00023136"/>
    </source>
</evidence>
<dbReference type="Pfam" id="PF05977">
    <property type="entry name" value="MFS_3"/>
    <property type="match status" value="1"/>
</dbReference>
<organism evidence="9 10">
    <name type="scientific">Secundilactobacillus kimchicus JCM 15530</name>
    <dbReference type="NCBI Taxonomy" id="1302272"/>
    <lineage>
        <taxon>Bacteria</taxon>
        <taxon>Bacillati</taxon>
        <taxon>Bacillota</taxon>
        <taxon>Bacilli</taxon>
        <taxon>Lactobacillales</taxon>
        <taxon>Lactobacillaceae</taxon>
        <taxon>Secundilactobacillus</taxon>
    </lineage>
</organism>
<feature type="transmembrane region" description="Helical" evidence="7">
    <location>
        <begin position="72"/>
        <end position="91"/>
    </location>
</feature>
<dbReference type="InterPro" id="IPR036259">
    <property type="entry name" value="MFS_trans_sf"/>
</dbReference>
<dbReference type="Gene3D" id="1.20.1250.20">
    <property type="entry name" value="MFS general substrate transporter like domains"/>
    <property type="match status" value="1"/>
</dbReference>
<dbReference type="CDD" id="cd06173">
    <property type="entry name" value="MFS_MefA_like"/>
    <property type="match status" value="1"/>
</dbReference>
<dbReference type="EMBL" id="AZCX01000002">
    <property type="protein sequence ID" value="KRK48909.1"/>
    <property type="molecule type" value="Genomic_DNA"/>
</dbReference>
<dbReference type="PANTHER" id="PTHR23513">
    <property type="entry name" value="INTEGRAL MEMBRANE EFFLUX PROTEIN-RELATED"/>
    <property type="match status" value="1"/>
</dbReference>
<comment type="caution">
    <text evidence="9">The sequence shown here is derived from an EMBL/GenBank/DDBJ whole genome shotgun (WGS) entry which is preliminary data.</text>
</comment>
<feature type="transmembrane region" description="Helical" evidence="7">
    <location>
        <begin position="39"/>
        <end position="60"/>
    </location>
</feature>
<keyword evidence="6 7" id="KW-0472">Membrane</keyword>
<name>A0A0R1HPW7_9LACO</name>
<evidence type="ECO:0000259" key="8">
    <source>
        <dbReference type="PROSITE" id="PS50850"/>
    </source>
</evidence>
<feature type="transmembrane region" description="Helical" evidence="7">
    <location>
        <begin position="12"/>
        <end position="33"/>
    </location>
</feature>
<sequence length="395" mass="43023">MMKSRFNWPLFLSPFISRVGDSLYLFALNWFVVKATGSTVILGIVEGFGGLVLVVGDLLCGVLVDNFNRKHILLASELVCLLSCFGFALIIDPENPATWQLLLLTAGLDTGIAFSFPAAKAIVPELLAPSALQRFNALSNTTLNLADIVTPLLGGLLLTINWIDFRTFLLLNGSSFLLSFGLLVSLKYQSKRVSDHRLSLLESLRSGFHYVFQHPVLVENVILSGFANVLFAAVRLVLPFVVTHFYGGDAQLYSYLLTGLALGGILGGLRLTVSHRPASRTANYQDLLVAAGAAIIAGIWQVYPVLLVFAVVYGYAMASFNIRAFTLTQDLTENQYLGRIFGIWFIALDGFQPIGSFGFGFLTDITQNATLTVIGLTLVAGLFGFHRFFSGSIKS</sequence>
<dbReference type="InterPro" id="IPR020846">
    <property type="entry name" value="MFS_dom"/>
</dbReference>
<dbReference type="PROSITE" id="PS50850">
    <property type="entry name" value="MFS"/>
    <property type="match status" value="1"/>
</dbReference>
<feature type="domain" description="Major facilitator superfamily (MFS) profile" evidence="8">
    <location>
        <begin position="1"/>
        <end position="191"/>
    </location>
</feature>
<keyword evidence="2" id="KW-0813">Transport</keyword>
<keyword evidence="10" id="KW-1185">Reference proteome</keyword>
<reference evidence="9 10" key="1">
    <citation type="journal article" date="2015" name="Genome Announc.">
        <title>Expanding the biotechnology potential of lactobacilli through comparative genomics of 213 strains and associated genera.</title>
        <authorList>
            <person name="Sun Z."/>
            <person name="Harris H.M."/>
            <person name="McCann A."/>
            <person name="Guo C."/>
            <person name="Argimon S."/>
            <person name="Zhang W."/>
            <person name="Yang X."/>
            <person name="Jeffery I.B."/>
            <person name="Cooney J.C."/>
            <person name="Kagawa T.F."/>
            <person name="Liu W."/>
            <person name="Song Y."/>
            <person name="Salvetti E."/>
            <person name="Wrobel A."/>
            <person name="Rasinkangas P."/>
            <person name="Parkhill J."/>
            <person name="Rea M.C."/>
            <person name="O'Sullivan O."/>
            <person name="Ritari J."/>
            <person name="Douillard F.P."/>
            <person name="Paul Ross R."/>
            <person name="Yang R."/>
            <person name="Briner A.E."/>
            <person name="Felis G.E."/>
            <person name="de Vos W.M."/>
            <person name="Barrangou R."/>
            <person name="Klaenhammer T.R."/>
            <person name="Caufield P.W."/>
            <person name="Cui Y."/>
            <person name="Zhang H."/>
            <person name="O'Toole P.W."/>
        </authorList>
    </citation>
    <scope>NUCLEOTIDE SEQUENCE [LARGE SCALE GENOMIC DNA]</scope>
    <source>
        <strain evidence="9 10">JCM 15530</strain>
    </source>
</reference>
<dbReference type="PATRIC" id="fig|1302272.5.peg.1238"/>
<dbReference type="Proteomes" id="UP000050911">
    <property type="component" value="Unassembled WGS sequence"/>
</dbReference>
<dbReference type="GO" id="GO:0022857">
    <property type="term" value="F:transmembrane transporter activity"/>
    <property type="evidence" value="ECO:0007669"/>
    <property type="project" value="InterPro"/>
</dbReference>